<dbReference type="GO" id="GO:0098797">
    <property type="term" value="C:plasma membrane protein complex"/>
    <property type="evidence" value="ECO:0007669"/>
    <property type="project" value="TreeGrafter"/>
</dbReference>
<dbReference type="GO" id="GO:0060170">
    <property type="term" value="C:ciliary membrane"/>
    <property type="evidence" value="ECO:0007669"/>
    <property type="project" value="TreeGrafter"/>
</dbReference>
<dbReference type="SUPFAM" id="SSF47473">
    <property type="entry name" value="EF-hand"/>
    <property type="match status" value="1"/>
</dbReference>
<reference evidence="5" key="1">
    <citation type="submission" date="2020-01" db="EMBL/GenBank/DDBJ databases">
        <title>Genome Sequencing of Three Apophysomyces-Like Fungal Strains Confirms a Novel Fungal Genus in the Mucoromycota with divergent Burkholderia-like Endosymbiotic Bacteria.</title>
        <authorList>
            <person name="Stajich J.E."/>
            <person name="Macias A.M."/>
            <person name="Carter-House D."/>
            <person name="Lovett B."/>
            <person name="Kasson L.R."/>
            <person name="Berry K."/>
            <person name="Grigoriev I."/>
            <person name="Chang Y."/>
            <person name="Spatafora J."/>
            <person name="Kasson M.T."/>
        </authorList>
    </citation>
    <scope>NUCLEOTIDE SEQUENCE</scope>
    <source>
        <strain evidence="5">NRRL A-21654</strain>
    </source>
</reference>
<dbReference type="GO" id="GO:1903569">
    <property type="term" value="P:positive regulation of protein localization to ciliary membrane"/>
    <property type="evidence" value="ECO:0007669"/>
    <property type="project" value="TreeGrafter"/>
</dbReference>
<dbReference type="AlphaFoldDB" id="A0A8H7BPF9"/>
<evidence type="ECO:0000313" key="6">
    <source>
        <dbReference type="Proteomes" id="UP000605846"/>
    </source>
</evidence>
<dbReference type="PANTHER" id="PTHR46819:SF1">
    <property type="entry name" value="EF-HAND CALCIUM-BINDING DOMAIN-CONTAINING PROTEIN 7"/>
    <property type="match status" value="1"/>
</dbReference>
<dbReference type="Pfam" id="PF13499">
    <property type="entry name" value="EF-hand_7"/>
    <property type="match status" value="1"/>
</dbReference>
<feature type="domain" description="EF-hand" evidence="4">
    <location>
        <begin position="22"/>
        <end position="57"/>
    </location>
</feature>
<keyword evidence="1" id="KW-0479">Metal-binding</keyword>
<feature type="region of interest" description="Disordered" evidence="3">
    <location>
        <begin position="117"/>
        <end position="136"/>
    </location>
</feature>
<keyword evidence="6" id="KW-1185">Reference proteome</keyword>
<dbReference type="InterPro" id="IPR002048">
    <property type="entry name" value="EF_hand_dom"/>
</dbReference>
<dbReference type="InterPro" id="IPR052266">
    <property type="entry name" value="Miro-EF-hand_domain"/>
</dbReference>
<dbReference type="PANTHER" id="PTHR46819">
    <property type="entry name" value="EF-HAND CALCIUM-BINDING DOMAIN-CONTAINING PROTEIN 7"/>
    <property type="match status" value="1"/>
</dbReference>
<dbReference type="GO" id="GO:0005509">
    <property type="term" value="F:calcium ion binding"/>
    <property type="evidence" value="ECO:0007669"/>
    <property type="project" value="InterPro"/>
</dbReference>
<evidence type="ECO:0000256" key="3">
    <source>
        <dbReference type="SAM" id="MobiDB-lite"/>
    </source>
</evidence>
<protein>
    <recommendedName>
        <fullName evidence="4">EF-hand domain-containing protein</fullName>
    </recommendedName>
</protein>
<gene>
    <name evidence="5" type="ORF">EC973_001999</name>
</gene>
<proteinExistence type="predicted"/>
<dbReference type="InterPro" id="IPR011992">
    <property type="entry name" value="EF-hand-dom_pair"/>
</dbReference>
<evidence type="ECO:0000256" key="1">
    <source>
        <dbReference type="ARBA" id="ARBA00022723"/>
    </source>
</evidence>
<dbReference type="PROSITE" id="PS50222">
    <property type="entry name" value="EF_HAND_2"/>
    <property type="match status" value="1"/>
</dbReference>
<comment type="caution">
    <text evidence="5">The sequence shown here is derived from an EMBL/GenBank/DDBJ whole genome shotgun (WGS) entry which is preliminary data.</text>
</comment>
<evidence type="ECO:0000256" key="2">
    <source>
        <dbReference type="ARBA" id="ARBA00022737"/>
    </source>
</evidence>
<evidence type="ECO:0000313" key="5">
    <source>
        <dbReference type="EMBL" id="KAF7723488.1"/>
    </source>
</evidence>
<dbReference type="EMBL" id="JABAYA010000150">
    <property type="protein sequence ID" value="KAF7723488.1"/>
    <property type="molecule type" value="Genomic_DNA"/>
</dbReference>
<dbReference type="Gene3D" id="1.10.238.10">
    <property type="entry name" value="EF-hand"/>
    <property type="match status" value="1"/>
</dbReference>
<dbReference type="Proteomes" id="UP000605846">
    <property type="component" value="Unassembled WGS sequence"/>
</dbReference>
<organism evidence="5 6">
    <name type="scientific">Apophysomyces ossiformis</name>
    <dbReference type="NCBI Taxonomy" id="679940"/>
    <lineage>
        <taxon>Eukaryota</taxon>
        <taxon>Fungi</taxon>
        <taxon>Fungi incertae sedis</taxon>
        <taxon>Mucoromycota</taxon>
        <taxon>Mucoromycotina</taxon>
        <taxon>Mucoromycetes</taxon>
        <taxon>Mucorales</taxon>
        <taxon>Mucorineae</taxon>
        <taxon>Mucoraceae</taxon>
        <taxon>Apophysomyces</taxon>
    </lineage>
</organism>
<sequence>METNSTYPLSILVDDDDEFLPKVEKILKEVFDRFDKDNDGVWKLEELQDFAEATNGRAFDQSVIDEIVDSFDVDRNKDLTYKGFYQMYHMQTLSDPEETLKDFKKHGYDNNLDLVTSRTQDEIPKTPTVADDENEH</sequence>
<name>A0A8H7BPF9_9FUNG</name>
<accession>A0A8H7BPF9</accession>
<keyword evidence="2" id="KW-0677">Repeat</keyword>
<evidence type="ECO:0000259" key="4">
    <source>
        <dbReference type="PROSITE" id="PS50222"/>
    </source>
</evidence>
<dbReference type="OrthoDB" id="26525at2759"/>